<comment type="catalytic activity">
    <reaction evidence="11">
        <text>apo-[peptidyl-carrier protein] + CoA = holo-[peptidyl-carrier protein] + adenosine 3',5'-bisphosphate + H(+)</text>
        <dbReference type="Rhea" id="RHEA:46228"/>
        <dbReference type="Rhea" id="RHEA-COMP:11479"/>
        <dbReference type="Rhea" id="RHEA-COMP:11480"/>
        <dbReference type="ChEBI" id="CHEBI:15378"/>
        <dbReference type="ChEBI" id="CHEBI:29999"/>
        <dbReference type="ChEBI" id="CHEBI:57287"/>
        <dbReference type="ChEBI" id="CHEBI:58343"/>
        <dbReference type="ChEBI" id="CHEBI:64479"/>
    </reaction>
</comment>
<dbReference type="AlphaFoldDB" id="A0AA50DQ86"/>
<dbReference type="InterPro" id="IPR008278">
    <property type="entry name" value="4-PPantetheinyl_Trfase_dom"/>
</dbReference>
<dbReference type="InterPro" id="IPR037143">
    <property type="entry name" value="4-PPantetheinyl_Trfase_dom_sf"/>
</dbReference>
<dbReference type="SUPFAM" id="SSF56214">
    <property type="entry name" value="4'-phosphopantetheinyl transferase"/>
    <property type="match status" value="1"/>
</dbReference>
<feature type="domain" description="4'-phosphopantetheinyl transferase" evidence="14">
    <location>
        <begin position="137"/>
        <end position="222"/>
    </location>
</feature>
<dbReference type="InterPro" id="IPR003542">
    <property type="entry name" value="Enbac_synth_compD-like"/>
</dbReference>
<feature type="binding site" evidence="12">
    <location>
        <position position="140"/>
    </location>
    <ligand>
        <name>CoA</name>
        <dbReference type="ChEBI" id="CHEBI:57287"/>
    </ligand>
</feature>
<evidence type="ECO:0000256" key="2">
    <source>
        <dbReference type="ARBA" id="ARBA00004993"/>
    </source>
</evidence>
<feature type="domain" description="4'-phosphopantetheinyl transferase N-terminal" evidence="15">
    <location>
        <begin position="67"/>
        <end position="125"/>
    </location>
</feature>
<feature type="binding site" evidence="13">
    <location>
        <position position="140"/>
    </location>
    <ligand>
        <name>Mg(2+)</name>
        <dbReference type="ChEBI" id="CHEBI:18420"/>
    </ligand>
</feature>
<feature type="binding site" evidence="12">
    <location>
        <position position="189"/>
    </location>
    <ligand>
        <name>CoA</name>
        <dbReference type="ChEBI" id="CHEBI:57287"/>
    </ligand>
</feature>
<dbReference type="PRINTS" id="PR01399">
    <property type="entry name" value="ENTSNTHTASED"/>
</dbReference>
<accession>A0AA50DQ86</accession>
<comment type="subunit">
    <text evidence="4">EntB, EntD, EntE, and EntF form a multienzyme complex called enterobactin synthase.</text>
</comment>
<dbReference type="GO" id="GO:0000287">
    <property type="term" value="F:magnesium ion binding"/>
    <property type="evidence" value="ECO:0007669"/>
    <property type="project" value="InterPro"/>
</dbReference>
<keyword evidence="17" id="KW-1185">Reference proteome</keyword>
<dbReference type="PANTHER" id="PTHR38096:SF1">
    <property type="entry name" value="ENTEROBACTIN SYNTHASE COMPONENT D"/>
    <property type="match status" value="1"/>
</dbReference>
<comment type="similarity">
    <text evidence="3">Belongs to the P-Pant transferase superfamily. EntD family.</text>
</comment>
<dbReference type="Pfam" id="PF17837">
    <property type="entry name" value="4PPT_N"/>
    <property type="match status" value="1"/>
</dbReference>
<evidence type="ECO:0000256" key="9">
    <source>
        <dbReference type="ARBA" id="ARBA00031996"/>
    </source>
</evidence>
<dbReference type="InterPro" id="IPR041354">
    <property type="entry name" value="4PPT_N"/>
</dbReference>
<dbReference type="RefSeq" id="WP_306211666.1">
    <property type="nucleotide sequence ID" value="NZ_CP132353.1"/>
</dbReference>
<comment type="function">
    <text evidence="1">Involved in the biosynthesis of the siderophore enterobactin (enterochelin), which is a macrocyclic trimeric lactone of N-(2,3-dihydroxybenzoyl)-serine. The serine trilactone serves as a scaffolding for the three catechol functionalities that provide hexadentate coordination for the tightly ligated iron(2+) atoms. Plays an essential role in the assembly of the enterobactin by catalyzing the transfer of the 4'-phosphopantetheine (Ppant) moiety from coenzyme A to the apo-domains of both EntB (ArCP domain) and EntF (PCP domain) to yield their holo-forms which make them competent for the activation of 2,3-dihydroxybenzoate (DHB) and L-serine, respectively.</text>
</comment>
<comment type="cofactor">
    <cofactor evidence="13">
        <name>Mg(2+)</name>
        <dbReference type="ChEBI" id="CHEBI:18420"/>
    </cofactor>
</comment>
<feature type="binding site" evidence="12">
    <location>
        <position position="82"/>
    </location>
    <ligand>
        <name>CoA</name>
        <dbReference type="ChEBI" id="CHEBI:57287"/>
    </ligand>
</feature>
<evidence type="ECO:0000256" key="8">
    <source>
        <dbReference type="ARBA" id="ARBA00029894"/>
    </source>
</evidence>
<evidence type="ECO:0000256" key="4">
    <source>
        <dbReference type="ARBA" id="ARBA00011503"/>
    </source>
</evidence>
<keyword evidence="6 16" id="KW-0808">Transferase</keyword>
<evidence type="ECO:0000256" key="10">
    <source>
        <dbReference type="ARBA" id="ARBA00049176"/>
    </source>
</evidence>
<evidence type="ECO:0000256" key="1">
    <source>
        <dbReference type="ARBA" id="ARBA00003937"/>
    </source>
</evidence>
<dbReference type="KEGG" id="epi:Q3V30_06910"/>
<evidence type="ECO:0000256" key="11">
    <source>
        <dbReference type="ARBA" id="ARBA00049191"/>
    </source>
</evidence>
<feature type="binding site" evidence="12">
    <location>
        <position position="74"/>
    </location>
    <ligand>
        <name>CoA</name>
        <dbReference type="ChEBI" id="CHEBI:57287"/>
    </ligand>
</feature>
<keyword evidence="13" id="KW-0460">Magnesium</keyword>
<evidence type="ECO:0000256" key="5">
    <source>
        <dbReference type="ARBA" id="ARBA00019087"/>
    </source>
</evidence>
<feature type="binding site" evidence="12">
    <location>
        <begin position="118"/>
        <end position="119"/>
    </location>
    <ligand>
        <name>CoA</name>
        <dbReference type="ChEBI" id="CHEBI:57287"/>
    </ligand>
</feature>
<evidence type="ECO:0000256" key="12">
    <source>
        <dbReference type="PIRSR" id="PIRSR603542-1"/>
    </source>
</evidence>
<dbReference type="Gene3D" id="3.90.470.20">
    <property type="entry name" value="4'-phosphopantetheinyl transferase domain"/>
    <property type="match status" value="1"/>
</dbReference>
<name>A0AA50DQ86_9GAMM</name>
<comment type="pathway">
    <text evidence="2">Siderophore biosynthesis; enterobactin biosynthesis.</text>
</comment>
<evidence type="ECO:0000259" key="14">
    <source>
        <dbReference type="Pfam" id="PF01648"/>
    </source>
</evidence>
<dbReference type="GO" id="GO:0009239">
    <property type="term" value="P:enterobactin biosynthetic process"/>
    <property type="evidence" value="ECO:0007669"/>
    <property type="project" value="UniProtKB-KW"/>
</dbReference>
<keyword evidence="13" id="KW-0479">Metal-binding</keyword>
<sequence>MLHSQSVPCVLSLKPLALEDSGGFLTNVTFLSPADHPDVCLIQADYDLTCFDERLFTTLRLPLPLHLNKAVRKRRAEYLASRALVRHALCRLGADPWILTNDAERAPVWPAGFSGSLSHSTQKIALLLAETESGKLLGVDSEEVMRAETAEAMQENIITQREKQRLLECGLPFPDALTLAFSLKESLYKALYPRLRKFMSFSEAEIVFCSPQAEKVVLRLTTSHSSDFPAGREFTGRVERTSTRILTWIVEVL</sequence>
<dbReference type="Proteomes" id="UP001228139">
    <property type="component" value="Chromosome"/>
</dbReference>
<dbReference type="GO" id="GO:0009366">
    <property type="term" value="C:enterobactin synthetase complex"/>
    <property type="evidence" value="ECO:0007669"/>
    <property type="project" value="InterPro"/>
</dbReference>
<evidence type="ECO:0000313" key="16">
    <source>
        <dbReference type="EMBL" id="WLS80205.1"/>
    </source>
</evidence>
<evidence type="ECO:0000259" key="15">
    <source>
        <dbReference type="Pfam" id="PF17837"/>
    </source>
</evidence>
<feature type="binding site" evidence="13">
    <location>
        <position position="142"/>
    </location>
    <ligand>
        <name>Mg(2+)</name>
        <dbReference type="ChEBI" id="CHEBI:18420"/>
    </ligand>
</feature>
<reference evidence="16 17" key="1">
    <citation type="submission" date="2023-07" db="EMBL/GenBank/DDBJ databases">
        <title>Pathogenic bacteria of pear tree diseases.</title>
        <authorList>
            <person name="Zhang Z."/>
            <person name="He L."/>
            <person name="Huang R."/>
        </authorList>
    </citation>
    <scope>NUCLEOTIDE SEQUENCE [LARGE SCALE GENOMIC DNA]</scope>
    <source>
        <strain evidence="16 17">DE2</strain>
    </source>
</reference>
<evidence type="ECO:0000256" key="3">
    <source>
        <dbReference type="ARBA" id="ARBA00008342"/>
    </source>
</evidence>
<evidence type="ECO:0000256" key="6">
    <source>
        <dbReference type="ARBA" id="ARBA00022679"/>
    </source>
</evidence>
<evidence type="ECO:0000256" key="7">
    <source>
        <dbReference type="ARBA" id="ARBA00023191"/>
    </source>
</evidence>
<protein>
    <recommendedName>
        <fullName evidence="5">Enterobactin synthase component D</fullName>
    </recommendedName>
    <alternativeName>
        <fullName evidence="8">4'-phosphopantetheinyl transferase EntD</fullName>
    </alternativeName>
    <alternativeName>
        <fullName evidence="9">Enterochelin synthase D</fullName>
    </alternativeName>
</protein>
<dbReference type="PANTHER" id="PTHR38096">
    <property type="entry name" value="ENTEROBACTIN SYNTHASE COMPONENT D"/>
    <property type="match status" value="1"/>
</dbReference>
<evidence type="ECO:0000256" key="13">
    <source>
        <dbReference type="PIRSR" id="PIRSR603542-2"/>
    </source>
</evidence>
<keyword evidence="7" id="KW-0259">Enterobactin biosynthesis</keyword>
<dbReference type="GO" id="GO:0005886">
    <property type="term" value="C:plasma membrane"/>
    <property type="evidence" value="ECO:0007669"/>
    <property type="project" value="TreeGrafter"/>
</dbReference>
<feature type="binding site" evidence="12">
    <location>
        <position position="185"/>
    </location>
    <ligand>
        <name>CoA</name>
        <dbReference type="ChEBI" id="CHEBI:57287"/>
    </ligand>
</feature>
<comment type="catalytic activity">
    <reaction evidence="10">
        <text>apo-[aryl-carrier protein] + CoA = holo-[aryl-carrier protein] + adenosine 3',5'-bisphosphate + H(+)</text>
        <dbReference type="Rhea" id="RHEA:48404"/>
        <dbReference type="Rhea" id="RHEA-COMP:15903"/>
        <dbReference type="Rhea" id="RHEA-COMP:17557"/>
        <dbReference type="ChEBI" id="CHEBI:15378"/>
        <dbReference type="ChEBI" id="CHEBI:29999"/>
        <dbReference type="ChEBI" id="CHEBI:57287"/>
        <dbReference type="ChEBI" id="CHEBI:58343"/>
        <dbReference type="ChEBI" id="CHEBI:64479"/>
    </reaction>
</comment>
<dbReference type="Pfam" id="PF01648">
    <property type="entry name" value="ACPS"/>
    <property type="match status" value="1"/>
</dbReference>
<gene>
    <name evidence="16" type="ORF">Q3V30_06910</name>
</gene>
<evidence type="ECO:0000313" key="17">
    <source>
        <dbReference type="Proteomes" id="UP001228139"/>
    </source>
</evidence>
<dbReference type="EMBL" id="CP132353">
    <property type="protein sequence ID" value="WLS80205.1"/>
    <property type="molecule type" value="Genomic_DNA"/>
</dbReference>
<proteinExistence type="inferred from homology"/>
<organism evidence="16 17">
    <name type="scientific">Erwinia pyri</name>
    <dbReference type="NCBI Taxonomy" id="3062598"/>
    <lineage>
        <taxon>Bacteria</taxon>
        <taxon>Pseudomonadati</taxon>
        <taxon>Pseudomonadota</taxon>
        <taxon>Gammaproteobacteria</taxon>
        <taxon>Enterobacterales</taxon>
        <taxon>Erwiniaceae</taxon>
        <taxon>Erwinia</taxon>
    </lineage>
</organism>
<dbReference type="GO" id="GO:0008897">
    <property type="term" value="F:holo-[acyl-carrier-protein] synthase activity"/>
    <property type="evidence" value="ECO:0007669"/>
    <property type="project" value="InterPro"/>
</dbReference>